<keyword evidence="1" id="KW-0001">2Fe-2S</keyword>
<dbReference type="PROSITE" id="PS51296">
    <property type="entry name" value="RIESKE"/>
    <property type="match status" value="1"/>
</dbReference>
<keyword evidence="8" id="KW-1185">Reference proteome</keyword>
<sequence>MKQEKYNRYEFFKKMGFQGGALMAVLASCTQQEDSVLESLIVNKNGETVAAVDSTKNSAASTPSAPSGGTTAGGSTSSSTLPLGKVSTAELANVKSPLVKLDLTISSSSALASTGGYITVNNAIVIGRTASGDYVAASNLCTHEPKRRVIFNKTEYFCTDHGARFSLTGANLNTVARSPLTVYKTANDGKTLIVYA</sequence>
<evidence type="ECO:0000259" key="6">
    <source>
        <dbReference type="PROSITE" id="PS51296"/>
    </source>
</evidence>
<dbReference type="Pfam" id="PF00355">
    <property type="entry name" value="Rieske"/>
    <property type="match status" value="1"/>
</dbReference>
<feature type="domain" description="Rieske" evidence="6">
    <location>
        <begin position="124"/>
        <end position="194"/>
    </location>
</feature>
<keyword evidence="4" id="KW-0411">Iron-sulfur</keyword>
<dbReference type="RefSeq" id="WP_377975165.1">
    <property type="nucleotide sequence ID" value="NZ_JBBKYA010000002.1"/>
</dbReference>
<evidence type="ECO:0000256" key="5">
    <source>
        <dbReference type="SAM" id="MobiDB-lite"/>
    </source>
</evidence>
<dbReference type="InterPro" id="IPR017941">
    <property type="entry name" value="Rieske_2Fe-2S"/>
</dbReference>
<gene>
    <name evidence="7" type="ORF">SKC38_03590</name>
</gene>
<organism evidence="7 8">
    <name type="scientific">Aquirufa echingensis</name>
    <dbReference type="NCBI Taxonomy" id="3096516"/>
    <lineage>
        <taxon>Bacteria</taxon>
        <taxon>Pseudomonadati</taxon>
        <taxon>Bacteroidota</taxon>
        <taxon>Cytophagia</taxon>
        <taxon>Cytophagales</taxon>
        <taxon>Flectobacillaceae</taxon>
        <taxon>Aquirufa</taxon>
    </lineage>
</organism>
<evidence type="ECO:0000256" key="3">
    <source>
        <dbReference type="ARBA" id="ARBA00023004"/>
    </source>
</evidence>
<accession>A0ABW6CZT1</accession>
<name>A0ABW6CZT1_9BACT</name>
<dbReference type="PROSITE" id="PS51257">
    <property type="entry name" value="PROKAR_LIPOPROTEIN"/>
    <property type="match status" value="1"/>
</dbReference>
<evidence type="ECO:0000256" key="4">
    <source>
        <dbReference type="ARBA" id="ARBA00023014"/>
    </source>
</evidence>
<evidence type="ECO:0000256" key="1">
    <source>
        <dbReference type="ARBA" id="ARBA00022714"/>
    </source>
</evidence>
<dbReference type="Proteomes" id="UP001598114">
    <property type="component" value="Unassembled WGS sequence"/>
</dbReference>
<evidence type="ECO:0000313" key="7">
    <source>
        <dbReference type="EMBL" id="MFD3275305.1"/>
    </source>
</evidence>
<evidence type="ECO:0000313" key="8">
    <source>
        <dbReference type="Proteomes" id="UP001598114"/>
    </source>
</evidence>
<dbReference type="Gene3D" id="2.102.10.10">
    <property type="entry name" value="Rieske [2Fe-2S] iron-sulphur domain"/>
    <property type="match status" value="1"/>
</dbReference>
<proteinExistence type="predicted"/>
<dbReference type="SUPFAM" id="SSF50022">
    <property type="entry name" value="ISP domain"/>
    <property type="match status" value="1"/>
</dbReference>
<dbReference type="EMBL" id="JBBKYA010000002">
    <property type="protein sequence ID" value="MFD3275305.1"/>
    <property type="molecule type" value="Genomic_DNA"/>
</dbReference>
<evidence type="ECO:0000256" key="2">
    <source>
        <dbReference type="ARBA" id="ARBA00022723"/>
    </source>
</evidence>
<feature type="region of interest" description="Disordered" evidence="5">
    <location>
        <begin position="53"/>
        <end position="79"/>
    </location>
</feature>
<comment type="caution">
    <text evidence="7">The sequence shown here is derived from an EMBL/GenBank/DDBJ whole genome shotgun (WGS) entry which is preliminary data.</text>
</comment>
<dbReference type="InterPro" id="IPR036922">
    <property type="entry name" value="Rieske_2Fe-2S_sf"/>
</dbReference>
<keyword evidence="3" id="KW-0408">Iron</keyword>
<protein>
    <submittedName>
        <fullName evidence="7">Rieske 2Fe-2S domain-containing protein</fullName>
    </submittedName>
</protein>
<feature type="compositionally biased region" description="Low complexity" evidence="5">
    <location>
        <begin position="58"/>
        <end position="79"/>
    </location>
</feature>
<keyword evidence="2" id="KW-0479">Metal-binding</keyword>
<reference evidence="7 8" key="1">
    <citation type="submission" date="2024-03" db="EMBL/GenBank/DDBJ databases">
        <title>Aquirufa genome sequencing.</title>
        <authorList>
            <person name="Pitt A."/>
            <person name="Hahn M.W."/>
        </authorList>
    </citation>
    <scope>NUCLEOTIDE SEQUENCE [LARGE SCALE GENOMIC DNA]</scope>
    <source>
        <strain evidence="7 8">PLAD-142S6K</strain>
    </source>
</reference>